<evidence type="ECO:0000313" key="8">
    <source>
        <dbReference type="EMBL" id="RKP12730.1"/>
    </source>
</evidence>
<sequence length="262" mass="29742">MTLNTFHFAGVSSKNVTLGVPRLKEVINVATNIKTPSLTVFLDEEYGKNIDRAQEVQARVQHADLAALTLSSEIIYDPDLGRTVVAEDAEDVETWYELEAEAPDTVVHRLSPWVLRLRLDPKALQASLVDLDWVKERMRGSFRDDMYIMTSQADDHDRAIVRCRIIYEEGKTVFDHDEPEDVFLRRLESDMLHNISITGIPGISRVYMVVKQRTLVSPSGEFDRHPEWVLDTEGCALAEVMSVEGVDFTRAYSNSIIEVMDV</sequence>
<dbReference type="Gene3D" id="3.30.1360.140">
    <property type="match status" value="1"/>
</dbReference>
<dbReference type="AlphaFoldDB" id="A0A4P9Y4G3"/>
<name>A0A4P9Y4G3_9FUNG</name>
<dbReference type="PANTHER" id="PTHR19376">
    <property type="entry name" value="DNA-DIRECTED RNA POLYMERASE"/>
    <property type="match status" value="1"/>
</dbReference>
<accession>A0A4P9Y4G3</accession>
<feature type="non-terminal residue" evidence="8">
    <location>
        <position position="262"/>
    </location>
</feature>
<dbReference type="InterPro" id="IPR045867">
    <property type="entry name" value="DNA-dir_RpoC_beta_prime"/>
</dbReference>
<keyword evidence="3" id="KW-0808">Transferase</keyword>
<dbReference type="EMBL" id="KZ988225">
    <property type="protein sequence ID" value="RKP12730.1"/>
    <property type="molecule type" value="Genomic_DNA"/>
</dbReference>
<dbReference type="SUPFAM" id="SSF64484">
    <property type="entry name" value="beta and beta-prime subunits of DNA dependent RNA-polymerase"/>
    <property type="match status" value="1"/>
</dbReference>
<dbReference type="EC" id="2.7.7.6" evidence="1"/>
<dbReference type="Pfam" id="PF04990">
    <property type="entry name" value="RNA_pol_Rpb1_7"/>
    <property type="match status" value="1"/>
</dbReference>
<dbReference type="InterPro" id="IPR007081">
    <property type="entry name" value="RNA_pol_Rpb1_5"/>
</dbReference>
<evidence type="ECO:0000256" key="2">
    <source>
        <dbReference type="ARBA" id="ARBA00022478"/>
    </source>
</evidence>
<evidence type="ECO:0000256" key="1">
    <source>
        <dbReference type="ARBA" id="ARBA00012418"/>
    </source>
</evidence>
<dbReference type="Pfam" id="PF04998">
    <property type="entry name" value="RNA_pol_Rpb1_5"/>
    <property type="match status" value="1"/>
</dbReference>
<dbReference type="InterPro" id="IPR007073">
    <property type="entry name" value="RNA_pol_Rpb1_7"/>
</dbReference>
<keyword evidence="4" id="KW-0548">Nucleotidyltransferase</keyword>
<dbReference type="GO" id="GO:0006351">
    <property type="term" value="P:DNA-templated transcription"/>
    <property type="evidence" value="ECO:0007669"/>
    <property type="project" value="InterPro"/>
</dbReference>
<evidence type="ECO:0000259" key="6">
    <source>
        <dbReference type="Pfam" id="PF04990"/>
    </source>
</evidence>
<evidence type="ECO:0000256" key="3">
    <source>
        <dbReference type="ARBA" id="ARBA00022679"/>
    </source>
</evidence>
<dbReference type="PANTHER" id="PTHR19376:SF37">
    <property type="entry name" value="DNA-DIRECTED RNA POLYMERASE II SUBUNIT RPB1"/>
    <property type="match status" value="1"/>
</dbReference>
<keyword evidence="9" id="KW-1185">Reference proteome</keyword>
<evidence type="ECO:0000313" key="9">
    <source>
        <dbReference type="Proteomes" id="UP000267251"/>
    </source>
</evidence>
<keyword evidence="5" id="KW-0804">Transcription</keyword>
<reference evidence="9" key="1">
    <citation type="journal article" date="2018" name="Nat. Microbiol.">
        <title>Leveraging single-cell genomics to expand the fungal tree of life.</title>
        <authorList>
            <person name="Ahrendt S.R."/>
            <person name="Quandt C.A."/>
            <person name="Ciobanu D."/>
            <person name="Clum A."/>
            <person name="Salamov A."/>
            <person name="Andreopoulos B."/>
            <person name="Cheng J.F."/>
            <person name="Woyke T."/>
            <person name="Pelin A."/>
            <person name="Henrissat B."/>
            <person name="Reynolds N.K."/>
            <person name="Benny G.L."/>
            <person name="Smith M.E."/>
            <person name="James T.Y."/>
            <person name="Grigoriev I.V."/>
        </authorList>
    </citation>
    <scope>NUCLEOTIDE SEQUENCE [LARGE SCALE GENOMIC DNA]</scope>
</reference>
<evidence type="ECO:0000256" key="5">
    <source>
        <dbReference type="ARBA" id="ARBA00023163"/>
    </source>
</evidence>
<protein>
    <recommendedName>
        <fullName evidence="1">DNA-directed RNA polymerase</fullName>
        <ecNumber evidence="1">2.7.7.6</ecNumber>
    </recommendedName>
</protein>
<keyword evidence="2" id="KW-0240">DNA-directed RNA polymerase</keyword>
<organism evidence="8 9">
    <name type="scientific">Piptocephalis cylindrospora</name>
    <dbReference type="NCBI Taxonomy" id="1907219"/>
    <lineage>
        <taxon>Eukaryota</taxon>
        <taxon>Fungi</taxon>
        <taxon>Fungi incertae sedis</taxon>
        <taxon>Zoopagomycota</taxon>
        <taxon>Zoopagomycotina</taxon>
        <taxon>Zoopagomycetes</taxon>
        <taxon>Zoopagales</taxon>
        <taxon>Piptocephalidaceae</taxon>
        <taxon>Piptocephalis</taxon>
    </lineage>
</organism>
<gene>
    <name evidence="8" type="ORF">BJ684DRAFT_11075</name>
</gene>
<dbReference type="OrthoDB" id="270392at2759"/>
<evidence type="ECO:0000256" key="4">
    <source>
        <dbReference type="ARBA" id="ARBA00022695"/>
    </source>
</evidence>
<dbReference type="GO" id="GO:0003899">
    <property type="term" value="F:DNA-directed RNA polymerase activity"/>
    <property type="evidence" value="ECO:0007669"/>
    <property type="project" value="UniProtKB-EC"/>
</dbReference>
<evidence type="ECO:0000259" key="7">
    <source>
        <dbReference type="Pfam" id="PF04998"/>
    </source>
</evidence>
<proteinExistence type="predicted"/>
<dbReference type="InterPro" id="IPR038593">
    <property type="entry name" value="RNA_pol_Rpb1_7_sf"/>
</dbReference>
<dbReference type="GO" id="GO:0003677">
    <property type="term" value="F:DNA binding"/>
    <property type="evidence" value="ECO:0007669"/>
    <property type="project" value="InterPro"/>
</dbReference>
<dbReference type="Proteomes" id="UP000267251">
    <property type="component" value="Unassembled WGS sequence"/>
</dbReference>
<dbReference type="GO" id="GO:0005665">
    <property type="term" value="C:RNA polymerase II, core complex"/>
    <property type="evidence" value="ECO:0007669"/>
    <property type="project" value="TreeGrafter"/>
</dbReference>
<feature type="domain" description="RNA polymerase Rpb1" evidence="6">
    <location>
        <begin position="65"/>
        <end position="196"/>
    </location>
</feature>
<feature type="domain" description="RNA polymerase Rpb1" evidence="7">
    <location>
        <begin position="1"/>
        <end position="261"/>
    </location>
</feature>